<evidence type="ECO:0008006" key="2">
    <source>
        <dbReference type="Google" id="ProtNLM"/>
    </source>
</evidence>
<protein>
    <recommendedName>
        <fullName evidence="2">LTD domain-containing protein</fullName>
    </recommendedName>
</protein>
<accession>A0A382XJD6</accession>
<dbReference type="AlphaFoldDB" id="A0A382XJD6"/>
<sequence>SFINFNESAGSVDLWIENTVDVAGYQVELDGITLTGASGGLSEDANFMISNSSSMVLGFSVSGDVISPSSGNLVTLTFSDYVGFVCFIEESTTFSDSNAQSLGLDLGDCQGAGPVEGCTDDTACNYDPDANIDDGSCDYGTTCWDGSVECDAGDCPEYPTVEVMYNTDTPIAGFQFIVTGGTVVSASGGAAEDASFQMAAGGTNNAVVGFSLTGDYISSGEGVLTVLEIAGDPASVCIDNLIISDSAGSPLEYMLDCLTITIDGGGGTWD</sequence>
<proteinExistence type="predicted"/>
<organism evidence="1">
    <name type="scientific">marine metagenome</name>
    <dbReference type="NCBI Taxonomy" id="408172"/>
    <lineage>
        <taxon>unclassified sequences</taxon>
        <taxon>metagenomes</taxon>
        <taxon>ecological metagenomes</taxon>
    </lineage>
</organism>
<evidence type="ECO:0000313" key="1">
    <source>
        <dbReference type="EMBL" id="SVD70408.1"/>
    </source>
</evidence>
<reference evidence="1" key="1">
    <citation type="submission" date="2018-05" db="EMBL/GenBank/DDBJ databases">
        <authorList>
            <person name="Lanie J.A."/>
            <person name="Ng W.-L."/>
            <person name="Kazmierczak K.M."/>
            <person name="Andrzejewski T.M."/>
            <person name="Davidsen T.M."/>
            <person name="Wayne K.J."/>
            <person name="Tettelin H."/>
            <person name="Glass J.I."/>
            <person name="Rusch D."/>
            <person name="Podicherti R."/>
            <person name="Tsui H.-C.T."/>
            <person name="Winkler M.E."/>
        </authorList>
    </citation>
    <scope>NUCLEOTIDE SEQUENCE</scope>
</reference>
<gene>
    <name evidence="1" type="ORF">METZ01_LOCUS423262</name>
</gene>
<dbReference type="EMBL" id="UINC01167737">
    <property type="protein sequence ID" value="SVD70408.1"/>
    <property type="molecule type" value="Genomic_DNA"/>
</dbReference>
<name>A0A382XJD6_9ZZZZ</name>
<feature type="non-terminal residue" evidence="1">
    <location>
        <position position="1"/>
    </location>
</feature>
<feature type="non-terminal residue" evidence="1">
    <location>
        <position position="270"/>
    </location>
</feature>